<dbReference type="InterPro" id="IPR024529">
    <property type="entry name" value="ECF_trnsprt_substrate-spec"/>
</dbReference>
<evidence type="ECO:0000313" key="1">
    <source>
        <dbReference type="EMBL" id="NFF00348.1"/>
    </source>
</evidence>
<reference evidence="1 2" key="1">
    <citation type="submission" date="2019-04" db="EMBL/GenBank/DDBJ databases">
        <title>Genome sequencing of Clostridium botulinum Groups I-IV and Clostridium butyricum.</title>
        <authorList>
            <person name="Brunt J."/>
            <person name="Van Vliet A.H.M."/>
            <person name="Stringer S.C."/>
            <person name="Carter A.T."/>
            <person name="Peck M.W."/>
        </authorList>
    </citation>
    <scope>NUCLEOTIDE SEQUENCE [LARGE SCALE GENOMIC DNA]</scope>
    <source>
        <strain evidence="1 2">IFR 18/054</strain>
    </source>
</reference>
<dbReference type="Gene3D" id="1.10.1760.20">
    <property type="match status" value="1"/>
</dbReference>
<comment type="caution">
    <text evidence="1">The sequence shown here is derived from an EMBL/GenBank/DDBJ whole genome shotgun (WGS) entry which is preliminary data.</text>
</comment>
<dbReference type="Proteomes" id="UP000472521">
    <property type="component" value="Unassembled WGS sequence"/>
</dbReference>
<dbReference type="GO" id="GO:0022857">
    <property type="term" value="F:transmembrane transporter activity"/>
    <property type="evidence" value="ECO:0007669"/>
    <property type="project" value="InterPro"/>
</dbReference>
<name>A0A6B4JSI3_CLOBO</name>
<organism evidence="1 2">
    <name type="scientific">Clostridium botulinum</name>
    <dbReference type="NCBI Taxonomy" id="1491"/>
    <lineage>
        <taxon>Bacteria</taxon>
        <taxon>Bacillati</taxon>
        <taxon>Bacillota</taxon>
        <taxon>Clostridia</taxon>
        <taxon>Eubacteriales</taxon>
        <taxon>Clostridiaceae</taxon>
        <taxon>Clostridium</taxon>
    </lineage>
</organism>
<evidence type="ECO:0000313" key="2">
    <source>
        <dbReference type="Proteomes" id="UP000472521"/>
    </source>
</evidence>
<protein>
    <submittedName>
        <fullName evidence="1">ECF transporter S component</fullName>
    </submittedName>
</protein>
<dbReference type="AlphaFoldDB" id="A0A6B4JSI3"/>
<gene>
    <name evidence="1" type="ORF">FCV25_00855</name>
</gene>
<dbReference type="EMBL" id="SWND01000001">
    <property type="protein sequence ID" value="NFF00348.1"/>
    <property type="molecule type" value="Genomic_DNA"/>
</dbReference>
<sequence>MKTKRLVIIGLFIALSFVGANIKIMGSIAFDSMPAFLGTLILGPIMGAIIGAVAHFLSALTSGFPLSLPVHMIVMVDMAVTMILFGIAYNKFKNKNNILAAIVATVVAVIINGPVSVFAIIPIAGKGVIALLPILSLAALANVIIAIIIYRFIPEKYFQRDK</sequence>
<accession>A0A6B4JSI3</accession>
<proteinExistence type="predicted"/>
<dbReference type="Pfam" id="PF12822">
    <property type="entry name" value="ECF_trnsprt"/>
    <property type="match status" value="1"/>
</dbReference>